<accession>A0A1N7F037</accession>
<gene>
    <name evidence="2" type="ORF">SAMN05421858_4681</name>
</gene>
<protein>
    <submittedName>
        <fullName evidence="2">Uncharacterized protein</fullName>
    </submittedName>
</protein>
<dbReference type="Proteomes" id="UP000186914">
    <property type="component" value="Unassembled WGS sequence"/>
</dbReference>
<dbReference type="OrthoDB" id="275136at2157"/>
<feature type="compositionally biased region" description="Acidic residues" evidence="1">
    <location>
        <begin position="10"/>
        <end position="20"/>
    </location>
</feature>
<keyword evidence="3" id="KW-1185">Reference proteome</keyword>
<proteinExistence type="predicted"/>
<reference evidence="3" key="1">
    <citation type="submission" date="2017-01" db="EMBL/GenBank/DDBJ databases">
        <authorList>
            <person name="Varghese N."/>
            <person name="Submissions S."/>
        </authorList>
    </citation>
    <scope>NUCLEOTIDE SEQUENCE [LARGE SCALE GENOMIC DNA]</scope>
    <source>
        <strain evidence="3">CGMCC 1.7737</strain>
    </source>
</reference>
<evidence type="ECO:0000256" key="1">
    <source>
        <dbReference type="SAM" id="MobiDB-lite"/>
    </source>
</evidence>
<dbReference type="RefSeq" id="WP_076433063.1">
    <property type="nucleotide sequence ID" value="NZ_FTNO01000007.1"/>
</dbReference>
<name>A0A1N7F037_9EURY</name>
<evidence type="ECO:0000313" key="3">
    <source>
        <dbReference type="Proteomes" id="UP000186914"/>
    </source>
</evidence>
<feature type="region of interest" description="Disordered" evidence="1">
    <location>
        <begin position="1"/>
        <end position="44"/>
    </location>
</feature>
<organism evidence="2 3">
    <name type="scientific">Haladaptatus litoreus</name>
    <dbReference type="NCBI Taxonomy" id="553468"/>
    <lineage>
        <taxon>Archaea</taxon>
        <taxon>Methanobacteriati</taxon>
        <taxon>Methanobacteriota</taxon>
        <taxon>Stenosarchaea group</taxon>
        <taxon>Halobacteria</taxon>
        <taxon>Halobacteriales</taxon>
        <taxon>Haladaptataceae</taxon>
        <taxon>Haladaptatus</taxon>
    </lineage>
</organism>
<dbReference type="EMBL" id="FTNO01000007">
    <property type="protein sequence ID" value="SIR93708.1"/>
    <property type="molecule type" value="Genomic_DNA"/>
</dbReference>
<dbReference type="AlphaFoldDB" id="A0A1N7F037"/>
<evidence type="ECO:0000313" key="2">
    <source>
        <dbReference type="EMBL" id="SIR93708.1"/>
    </source>
</evidence>
<sequence>MSNPLNDAMDAAESDGETDEETSKNEFDADEYLNKLGEGPKEQTVGFSVDEPMHRFYKELQSDDNIEFNVAESFREHLKKLARRHPETFERAMRKWEIDREY</sequence>